<comment type="caution">
    <text evidence="10">The sequence shown here is derived from an EMBL/GenBank/DDBJ whole genome shotgun (WGS) entry which is preliminary data.</text>
</comment>
<dbReference type="Gene3D" id="1.50.40.10">
    <property type="entry name" value="Mitochondrial carrier domain"/>
    <property type="match status" value="1"/>
</dbReference>
<comment type="subcellular location">
    <subcellularLocation>
        <location evidence="1">Membrane</location>
        <topology evidence="1">Multi-pass membrane protein</topology>
    </subcellularLocation>
</comment>
<dbReference type="PROSITE" id="PS50920">
    <property type="entry name" value="SOLCAR"/>
    <property type="match status" value="3"/>
</dbReference>
<feature type="repeat" description="Solcar" evidence="8">
    <location>
        <begin position="1"/>
        <end position="47"/>
    </location>
</feature>
<evidence type="ECO:0000256" key="2">
    <source>
        <dbReference type="ARBA" id="ARBA00006375"/>
    </source>
</evidence>
<accession>A0A150GJD8</accession>
<evidence type="ECO:0000313" key="11">
    <source>
        <dbReference type="Proteomes" id="UP000075714"/>
    </source>
</evidence>
<keyword evidence="11" id="KW-1185">Reference proteome</keyword>
<gene>
    <name evidence="10" type="ORF">GPECTOR_19g379</name>
</gene>
<dbReference type="InterPro" id="IPR018108">
    <property type="entry name" value="MCP_transmembrane"/>
</dbReference>
<comment type="similarity">
    <text evidence="2 9">Belongs to the mitochondrial carrier (TC 2.A.29) family.</text>
</comment>
<reference evidence="11" key="1">
    <citation type="journal article" date="2016" name="Nat. Commun.">
        <title>The Gonium pectorale genome demonstrates co-option of cell cycle regulation during the evolution of multicellularity.</title>
        <authorList>
            <person name="Hanschen E.R."/>
            <person name="Marriage T.N."/>
            <person name="Ferris P.J."/>
            <person name="Hamaji T."/>
            <person name="Toyoda A."/>
            <person name="Fujiyama A."/>
            <person name="Neme R."/>
            <person name="Noguchi H."/>
            <person name="Minakuchi Y."/>
            <person name="Suzuki M."/>
            <person name="Kawai-Toyooka H."/>
            <person name="Smith D.R."/>
            <person name="Sparks H."/>
            <person name="Anderson J."/>
            <person name="Bakaric R."/>
            <person name="Luria V."/>
            <person name="Karger A."/>
            <person name="Kirschner M.W."/>
            <person name="Durand P.M."/>
            <person name="Michod R.E."/>
            <person name="Nozaki H."/>
            <person name="Olson B.J."/>
        </authorList>
    </citation>
    <scope>NUCLEOTIDE SEQUENCE [LARGE SCALE GENOMIC DNA]</scope>
    <source>
        <strain evidence="11">NIES-2863</strain>
    </source>
</reference>
<dbReference type="GO" id="GO:0016020">
    <property type="term" value="C:membrane"/>
    <property type="evidence" value="ECO:0007669"/>
    <property type="project" value="UniProtKB-SubCell"/>
</dbReference>
<evidence type="ECO:0000256" key="8">
    <source>
        <dbReference type="PROSITE-ProRule" id="PRU00282"/>
    </source>
</evidence>
<keyword evidence="5" id="KW-0677">Repeat</keyword>
<evidence type="ECO:0000256" key="4">
    <source>
        <dbReference type="ARBA" id="ARBA00022692"/>
    </source>
</evidence>
<keyword evidence="6" id="KW-1133">Transmembrane helix</keyword>
<dbReference type="Pfam" id="PF00153">
    <property type="entry name" value="Mito_carr"/>
    <property type="match status" value="3"/>
</dbReference>
<name>A0A150GJD8_GONPE</name>
<dbReference type="AlphaFoldDB" id="A0A150GJD8"/>
<evidence type="ECO:0000256" key="6">
    <source>
        <dbReference type="ARBA" id="ARBA00022989"/>
    </source>
</evidence>
<keyword evidence="4 8" id="KW-0812">Transmembrane</keyword>
<proteinExistence type="inferred from homology"/>
<feature type="repeat" description="Solcar" evidence="8">
    <location>
        <begin position="85"/>
        <end position="169"/>
    </location>
</feature>
<evidence type="ECO:0000313" key="10">
    <source>
        <dbReference type="EMBL" id="KXZ49928.1"/>
    </source>
</evidence>
<protein>
    <submittedName>
        <fullName evidence="10">Uncharacterized protein</fullName>
    </submittedName>
</protein>
<sequence>MGLVRTGVSIVRDEGFVSLWNGLPPALARGFLYGGMRLGLYGPCRDSLAALAAAASSSPAAASAPSSAPGRQHQACGTGAGAAAAGVGVKVAAGTFSGALAAGLTSPTELVKTRLQARDNVARGTLEVVQHVVRQDGVLGLWRGAVPSMARAGLLTASQVATYDTIKHDIMKYGGWGDNTATHVAASSITGLVTTTVTNPADVIKTNMFVSGGASKGNITHTALDILRRDGLAGFMKGWSANYARLGPQTMITFLISEALRRELGLQGL</sequence>
<feature type="repeat" description="Solcar" evidence="8">
    <location>
        <begin position="178"/>
        <end position="263"/>
    </location>
</feature>
<keyword evidence="3 9" id="KW-0813">Transport</keyword>
<dbReference type="InterPro" id="IPR023395">
    <property type="entry name" value="MCP_dom_sf"/>
</dbReference>
<dbReference type="InterPro" id="IPR050391">
    <property type="entry name" value="Mito_Metabolite_Transporter"/>
</dbReference>
<keyword evidence="7 8" id="KW-0472">Membrane</keyword>
<evidence type="ECO:0000256" key="9">
    <source>
        <dbReference type="RuleBase" id="RU000488"/>
    </source>
</evidence>
<evidence type="ECO:0000256" key="7">
    <source>
        <dbReference type="ARBA" id="ARBA00023136"/>
    </source>
</evidence>
<evidence type="ECO:0000256" key="3">
    <source>
        <dbReference type="ARBA" id="ARBA00022448"/>
    </source>
</evidence>
<evidence type="ECO:0000256" key="1">
    <source>
        <dbReference type="ARBA" id="ARBA00004141"/>
    </source>
</evidence>
<dbReference type="EMBL" id="LSYV01000020">
    <property type="protein sequence ID" value="KXZ49928.1"/>
    <property type="molecule type" value="Genomic_DNA"/>
</dbReference>
<dbReference type="PANTHER" id="PTHR45618">
    <property type="entry name" value="MITOCHONDRIAL DICARBOXYLATE CARRIER-RELATED"/>
    <property type="match status" value="1"/>
</dbReference>
<dbReference type="SUPFAM" id="SSF103506">
    <property type="entry name" value="Mitochondrial carrier"/>
    <property type="match status" value="1"/>
</dbReference>
<organism evidence="10 11">
    <name type="scientific">Gonium pectorale</name>
    <name type="common">Green alga</name>
    <dbReference type="NCBI Taxonomy" id="33097"/>
    <lineage>
        <taxon>Eukaryota</taxon>
        <taxon>Viridiplantae</taxon>
        <taxon>Chlorophyta</taxon>
        <taxon>core chlorophytes</taxon>
        <taxon>Chlorophyceae</taxon>
        <taxon>CS clade</taxon>
        <taxon>Chlamydomonadales</taxon>
        <taxon>Volvocaceae</taxon>
        <taxon>Gonium</taxon>
    </lineage>
</organism>
<evidence type="ECO:0000256" key="5">
    <source>
        <dbReference type="ARBA" id="ARBA00022737"/>
    </source>
</evidence>
<dbReference type="OrthoDB" id="6703404at2759"/>
<dbReference type="Proteomes" id="UP000075714">
    <property type="component" value="Unassembled WGS sequence"/>
</dbReference>